<evidence type="ECO:0000256" key="3">
    <source>
        <dbReference type="ARBA" id="ARBA00001522"/>
    </source>
</evidence>
<evidence type="ECO:0000313" key="17">
    <source>
        <dbReference type="EMBL" id="SEE08012.1"/>
    </source>
</evidence>
<dbReference type="OrthoDB" id="9788370at2"/>
<evidence type="ECO:0000256" key="1">
    <source>
        <dbReference type="ARBA" id="ARBA00000312"/>
    </source>
</evidence>
<proteinExistence type="inferred from homology"/>
<gene>
    <name evidence="17" type="ORF">SAMN05444171_6186</name>
</gene>
<dbReference type="PIRSF" id="PIRSF006135">
    <property type="entry name" value="CobU"/>
    <property type="match status" value="1"/>
</dbReference>
<evidence type="ECO:0000256" key="10">
    <source>
        <dbReference type="ARBA" id="ARBA00022741"/>
    </source>
</evidence>
<evidence type="ECO:0000256" key="7">
    <source>
        <dbReference type="ARBA" id="ARBA00007490"/>
    </source>
</evidence>
<feature type="binding site" evidence="16">
    <location>
        <begin position="9"/>
        <end position="16"/>
    </location>
    <ligand>
        <name>GTP</name>
        <dbReference type="ChEBI" id="CHEBI:37565"/>
    </ligand>
</feature>
<sequence>MGRIILVTGGARSGKSAIAEARALSLAPRAIYIATAEPRDAEMTARIAAHQARRGGNWRTHAEPLDLTGALAATDGQGPRLVDCLTLWLTNLMLGGYDWQAAGRALVAALPAQADPVIFVTNEVGAGIVPDNVLAREFRDAAGTLNQWVAAVADEVTLAVAGLPLKVK</sequence>
<dbReference type="InterPro" id="IPR003203">
    <property type="entry name" value="CobU/CobP"/>
</dbReference>
<name>A0A1M7FIJ3_9BRAD</name>
<dbReference type="GO" id="GO:0005525">
    <property type="term" value="F:GTP binding"/>
    <property type="evidence" value="ECO:0007669"/>
    <property type="project" value="UniProtKB-UniRule"/>
</dbReference>
<dbReference type="CDD" id="cd00544">
    <property type="entry name" value="CobU"/>
    <property type="match status" value="1"/>
</dbReference>
<evidence type="ECO:0000256" key="11">
    <source>
        <dbReference type="ARBA" id="ARBA00022777"/>
    </source>
</evidence>
<comment type="catalytic activity">
    <reaction evidence="1 14">
        <text>adenosylcob(III)inamide + ATP = adenosylcob(III)inamide phosphate + ADP + H(+)</text>
        <dbReference type="Rhea" id="RHEA:15769"/>
        <dbReference type="ChEBI" id="CHEBI:2480"/>
        <dbReference type="ChEBI" id="CHEBI:15378"/>
        <dbReference type="ChEBI" id="CHEBI:30616"/>
        <dbReference type="ChEBI" id="CHEBI:58502"/>
        <dbReference type="ChEBI" id="CHEBI:456216"/>
        <dbReference type="EC" id="2.7.1.156"/>
    </reaction>
</comment>
<evidence type="ECO:0000256" key="8">
    <source>
        <dbReference type="ARBA" id="ARBA00022573"/>
    </source>
</evidence>
<evidence type="ECO:0000256" key="12">
    <source>
        <dbReference type="ARBA" id="ARBA00022840"/>
    </source>
</evidence>
<dbReference type="RefSeq" id="WP_074827209.1">
    <property type="nucleotide sequence ID" value="NZ_FNTI01000001.1"/>
</dbReference>
<dbReference type="AlphaFoldDB" id="A0A1M7FIJ3"/>
<dbReference type="NCBIfam" id="NF004469">
    <property type="entry name" value="PRK05800.1"/>
    <property type="match status" value="1"/>
</dbReference>
<dbReference type="UniPathway" id="UPA00148">
    <property type="reaction ID" value="UER00236"/>
</dbReference>
<feature type="binding site" evidence="16">
    <location>
        <position position="83"/>
    </location>
    <ligand>
        <name>GTP</name>
        <dbReference type="ChEBI" id="CHEBI:37565"/>
    </ligand>
</feature>
<comment type="pathway">
    <text evidence="6 14">Cofactor biosynthesis; adenosylcobalamin biosynthesis; adenosylcobalamin from cob(II)yrinate a,c-diamide: step 5/7.</text>
</comment>
<dbReference type="EMBL" id="FNTI01000001">
    <property type="protein sequence ID" value="SEE08012.1"/>
    <property type="molecule type" value="Genomic_DNA"/>
</dbReference>
<keyword evidence="13 14" id="KW-0342">GTP-binding</keyword>
<dbReference type="SUPFAM" id="SSF52540">
    <property type="entry name" value="P-loop containing nucleoside triphosphate hydrolases"/>
    <property type="match status" value="1"/>
</dbReference>
<dbReference type="GO" id="GO:0009236">
    <property type="term" value="P:cobalamin biosynthetic process"/>
    <property type="evidence" value="ECO:0007669"/>
    <property type="project" value="UniProtKB-UniRule"/>
</dbReference>
<accession>A0A1M7FIJ3</accession>
<protein>
    <recommendedName>
        <fullName evidence="14">Bifunctional adenosylcobalamin biosynthesis protein</fullName>
        <ecNumber evidence="14">2.7.1.156</ecNumber>
        <ecNumber evidence="14">2.7.7.62</ecNumber>
    </recommendedName>
</protein>
<comment type="catalytic activity">
    <reaction evidence="3">
        <text>adenosylcob(III)inamide + GTP = adenosylcob(III)inamide phosphate + GDP + H(+)</text>
        <dbReference type="Rhea" id="RHEA:15765"/>
        <dbReference type="ChEBI" id="CHEBI:2480"/>
        <dbReference type="ChEBI" id="CHEBI:15378"/>
        <dbReference type="ChEBI" id="CHEBI:37565"/>
        <dbReference type="ChEBI" id="CHEBI:58189"/>
        <dbReference type="ChEBI" id="CHEBI:58502"/>
        <dbReference type="EC" id="2.7.1.156"/>
    </reaction>
</comment>
<keyword evidence="17" id="KW-0548">Nucleotidyltransferase</keyword>
<dbReference type="Pfam" id="PF02283">
    <property type="entry name" value="CobU"/>
    <property type="match status" value="1"/>
</dbReference>
<dbReference type="GO" id="GO:0005524">
    <property type="term" value="F:ATP binding"/>
    <property type="evidence" value="ECO:0007669"/>
    <property type="project" value="UniProtKB-UniRule"/>
</dbReference>
<comment type="function">
    <text evidence="4 14">Catalyzes ATP-dependent phosphorylation of adenosylcobinamide and addition of GMP to adenosylcobinamide phosphate.</text>
</comment>
<reference evidence="17 18" key="1">
    <citation type="submission" date="2016-10" db="EMBL/GenBank/DDBJ databases">
        <authorList>
            <person name="de Groot N.N."/>
        </authorList>
    </citation>
    <scope>NUCLEOTIDE SEQUENCE [LARGE SCALE GENOMIC DNA]</scope>
    <source>
        <strain evidence="17 18">GAS522</strain>
    </source>
</reference>
<dbReference type="EC" id="2.7.7.62" evidence="14"/>
<dbReference type="PANTHER" id="PTHR34848">
    <property type="match status" value="1"/>
</dbReference>
<evidence type="ECO:0000256" key="2">
    <source>
        <dbReference type="ARBA" id="ARBA00000711"/>
    </source>
</evidence>
<evidence type="ECO:0000256" key="14">
    <source>
        <dbReference type="PIRNR" id="PIRNR006135"/>
    </source>
</evidence>
<dbReference type="Proteomes" id="UP000183208">
    <property type="component" value="Unassembled WGS sequence"/>
</dbReference>
<dbReference type="GO" id="GO:0008820">
    <property type="term" value="F:cobinamide phosphate guanylyltransferase activity"/>
    <property type="evidence" value="ECO:0007669"/>
    <property type="project" value="UniProtKB-UniRule"/>
</dbReference>
<dbReference type="GO" id="GO:0043752">
    <property type="term" value="F:adenosylcobinamide kinase activity"/>
    <property type="evidence" value="ECO:0007669"/>
    <property type="project" value="UniProtKB-EC"/>
</dbReference>
<evidence type="ECO:0000313" key="18">
    <source>
        <dbReference type="Proteomes" id="UP000183208"/>
    </source>
</evidence>
<keyword evidence="9 14" id="KW-0808">Transferase</keyword>
<comment type="pathway">
    <text evidence="5 14">Cofactor biosynthesis; adenosylcobalamin biosynthesis; adenosylcobalamin from cob(II)yrinate a,c-diamide: step 6/7.</text>
</comment>
<organism evidence="17 18">
    <name type="scientific">Bradyrhizobium lablabi</name>
    <dbReference type="NCBI Taxonomy" id="722472"/>
    <lineage>
        <taxon>Bacteria</taxon>
        <taxon>Pseudomonadati</taxon>
        <taxon>Pseudomonadota</taxon>
        <taxon>Alphaproteobacteria</taxon>
        <taxon>Hyphomicrobiales</taxon>
        <taxon>Nitrobacteraceae</taxon>
        <taxon>Bradyrhizobium</taxon>
    </lineage>
</organism>
<dbReference type="PANTHER" id="PTHR34848:SF1">
    <property type="entry name" value="BIFUNCTIONAL ADENOSYLCOBALAMIN BIOSYNTHESIS PROTEIN COBU"/>
    <property type="match status" value="1"/>
</dbReference>
<keyword evidence="10 14" id="KW-0547">Nucleotide-binding</keyword>
<evidence type="ECO:0000256" key="4">
    <source>
        <dbReference type="ARBA" id="ARBA00003889"/>
    </source>
</evidence>
<feature type="active site" description="GMP-histidine intermediate" evidence="15">
    <location>
        <position position="50"/>
    </location>
</feature>
<evidence type="ECO:0000256" key="13">
    <source>
        <dbReference type="ARBA" id="ARBA00023134"/>
    </source>
</evidence>
<evidence type="ECO:0000256" key="5">
    <source>
        <dbReference type="ARBA" id="ARBA00004692"/>
    </source>
</evidence>
<evidence type="ECO:0000256" key="9">
    <source>
        <dbReference type="ARBA" id="ARBA00022679"/>
    </source>
</evidence>
<keyword evidence="8 14" id="KW-0169">Cobalamin biosynthesis</keyword>
<keyword evidence="11 14" id="KW-0418">Kinase</keyword>
<dbReference type="EC" id="2.7.1.156" evidence="14"/>
<evidence type="ECO:0000256" key="6">
    <source>
        <dbReference type="ARBA" id="ARBA00005159"/>
    </source>
</evidence>
<evidence type="ECO:0000256" key="16">
    <source>
        <dbReference type="PIRSR" id="PIRSR006135-2"/>
    </source>
</evidence>
<feature type="binding site" evidence="16">
    <location>
        <begin position="34"/>
        <end position="36"/>
    </location>
    <ligand>
        <name>GTP</name>
        <dbReference type="ChEBI" id="CHEBI:37565"/>
    </ligand>
</feature>
<comment type="similarity">
    <text evidence="7 14">Belongs to the CobU/CobP family.</text>
</comment>
<dbReference type="Gene3D" id="3.40.50.300">
    <property type="entry name" value="P-loop containing nucleotide triphosphate hydrolases"/>
    <property type="match status" value="1"/>
</dbReference>
<dbReference type="InterPro" id="IPR027417">
    <property type="entry name" value="P-loop_NTPase"/>
</dbReference>
<evidence type="ECO:0000256" key="15">
    <source>
        <dbReference type="PIRSR" id="PIRSR006135-1"/>
    </source>
</evidence>
<comment type="catalytic activity">
    <reaction evidence="2 14">
        <text>adenosylcob(III)inamide phosphate + GTP + H(+) = adenosylcob(III)inamide-GDP + diphosphate</text>
        <dbReference type="Rhea" id="RHEA:22712"/>
        <dbReference type="ChEBI" id="CHEBI:15378"/>
        <dbReference type="ChEBI" id="CHEBI:33019"/>
        <dbReference type="ChEBI" id="CHEBI:37565"/>
        <dbReference type="ChEBI" id="CHEBI:58502"/>
        <dbReference type="ChEBI" id="CHEBI:60487"/>
        <dbReference type="EC" id="2.7.7.62"/>
    </reaction>
</comment>
<keyword evidence="12 14" id="KW-0067">ATP-binding</keyword>